<dbReference type="EMBL" id="MHUT01000006">
    <property type="protein sequence ID" value="OHA81562.1"/>
    <property type="molecule type" value="Genomic_DNA"/>
</dbReference>
<keyword evidence="2 5" id="KW-0689">Ribosomal protein</keyword>
<sequence length="75" mass="8440">MVVRMRHTRAHTANRRSHHALEGARLSKCVKCEALHMRHQVCTACGTYRGKAVLKVTKTIAKTEKRTTAKSKAVK</sequence>
<dbReference type="GO" id="GO:0006412">
    <property type="term" value="P:translation"/>
    <property type="evidence" value="ECO:0007669"/>
    <property type="project" value="UniProtKB-UniRule"/>
</dbReference>
<evidence type="ECO:0000256" key="2">
    <source>
        <dbReference type="ARBA" id="ARBA00022980"/>
    </source>
</evidence>
<protein>
    <recommendedName>
        <fullName evidence="4 5">Large ribosomal subunit protein bL32</fullName>
    </recommendedName>
</protein>
<keyword evidence="3 5" id="KW-0687">Ribonucleoprotein</keyword>
<comment type="caution">
    <text evidence="6">The sequence shown here is derived from an EMBL/GenBank/DDBJ whole genome shotgun (WGS) entry which is preliminary data.</text>
</comment>
<reference evidence="6 7" key="1">
    <citation type="journal article" date="2016" name="Nat. Commun.">
        <title>Thousands of microbial genomes shed light on interconnected biogeochemical processes in an aquifer system.</title>
        <authorList>
            <person name="Anantharaman K."/>
            <person name="Brown C.T."/>
            <person name="Hug L.A."/>
            <person name="Sharon I."/>
            <person name="Castelle C.J."/>
            <person name="Probst A.J."/>
            <person name="Thomas B.C."/>
            <person name="Singh A."/>
            <person name="Wilkins M.J."/>
            <person name="Karaoz U."/>
            <person name="Brodie E.L."/>
            <person name="Williams K.H."/>
            <person name="Hubbard S.S."/>
            <person name="Banfield J.F."/>
        </authorList>
    </citation>
    <scope>NUCLEOTIDE SEQUENCE [LARGE SCALE GENOMIC DNA]</scope>
</reference>
<evidence type="ECO:0000256" key="1">
    <source>
        <dbReference type="ARBA" id="ARBA00008560"/>
    </source>
</evidence>
<dbReference type="InterPro" id="IPR044957">
    <property type="entry name" value="Ribosomal_bL32_bact"/>
</dbReference>
<dbReference type="GO" id="GO:0015934">
    <property type="term" value="C:large ribosomal subunit"/>
    <property type="evidence" value="ECO:0007669"/>
    <property type="project" value="InterPro"/>
</dbReference>
<dbReference type="Proteomes" id="UP000179118">
    <property type="component" value="Unassembled WGS sequence"/>
</dbReference>
<dbReference type="NCBIfam" id="TIGR01031">
    <property type="entry name" value="rpmF_bact"/>
    <property type="match status" value="1"/>
</dbReference>
<name>A0A1G2SA82_9BACT</name>
<dbReference type="HAMAP" id="MF_00340">
    <property type="entry name" value="Ribosomal_bL32"/>
    <property type="match status" value="1"/>
</dbReference>
<dbReference type="AlphaFoldDB" id="A0A1G2SA82"/>
<evidence type="ECO:0000256" key="4">
    <source>
        <dbReference type="ARBA" id="ARBA00035178"/>
    </source>
</evidence>
<accession>A0A1G2SA82</accession>
<evidence type="ECO:0000313" key="6">
    <source>
        <dbReference type="EMBL" id="OHA81562.1"/>
    </source>
</evidence>
<evidence type="ECO:0000313" key="7">
    <source>
        <dbReference type="Proteomes" id="UP000179118"/>
    </source>
</evidence>
<organism evidence="6 7">
    <name type="scientific">Candidatus Yonathbacteria bacterium RIFCSPHIGHO2_02_FULL_44_14</name>
    <dbReference type="NCBI Taxonomy" id="1802724"/>
    <lineage>
        <taxon>Bacteria</taxon>
        <taxon>Candidatus Yonathiibacteriota</taxon>
    </lineage>
</organism>
<dbReference type="InterPro" id="IPR002677">
    <property type="entry name" value="Ribosomal_bL32"/>
</dbReference>
<dbReference type="InterPro" id="IPR011332">
    <property type="entry name" value="Ribosomal_zn-bd"/>
</dbReference>
<dbReference type="GO" id="GO:0003735">
    <property type="term" value="F:structural constituent of ribosome"/>
    <property type="evidence" value="ECO:0007669"/>
    <property type="project" value="InterPro"/>
</dbReference>
<dbReference type="PANTHER" id="PTHR35534">
    <property type="entry name" value="50S RIBOSOMAL PROTEIN L32"/>
    <property type="match status" value="1"/>
</dbReference>
<evidence type="ECO:0000256" key="5">
    <source>
        <dbReference type="HAMAP-Rule" id="MF_00340"/>
    </source>
</evidence>
<gene>
    <name evidence="5" type="primary">rpmF</name>
    <name evidence="6" type="ORF">A3D51_02195</name>
</gene>
<proteinExistence type="inferred from homology"/>
<dbReference type="PANTHER" id="PTHR35534:SF1">
    <property type="entry name" value="LARGE RIBOSOMAL SUBUNIT PROTEIN BL32"/>
    <property type="match status" value="1"/>
</dbReference>
<comment type="similarity">
    <text evidence="1 5">Belongs to the bacterial ribosomal protein bL32 family.</text>
</comment>
<dbReference type="SUPFAM" id="SSF57829">
    <property type="entry name" value="Zn-binding ribosomal proteins"/>
    <property type="match status" value="1"/>
</dbReference>
<evidence type="ECO:0000256" key="3">
    <source>
        <dbReference type="ARBA" id="ARBA00023274"/>
    </source>
</evidence>
<dbReference type="Pfam" id="PF01783">
    <property type="entry name" value="Ribosomal_L32p"/>
    <property type="match status" value="1"/>
</dbReference>